<dbReference type="EMBL" id="JAPFFF010000054">
    <property type="protein sequence ID" value="KAK8838762.1"/>
    <property type="molecule type" value="Genomic_DNA"/>
</dbReference>
<dbReference type="GO" id="GO:0016301">
    <property type="term" value="F:kinase activity"/>
    <property type="evidence" value="ECO:0007669"/>
    <property type="project" value="UniProtKB-KW"/>
</dbReference>
<feature type="domain" description="Protein kinase" evidence="5">
    <location>
        <begin position="16"/>
        <end position="327"/>
    </location>
</feature>
<keyword evidence="4" id="KW-0067">ATP-binding</keyword>
<evidence type="ECO:0000256" key="3">
    <source>
        <dbReference type="ARBA" id="ARBA00022777"/>
    </source>
</evidence>
<dbReference type="PROSITE" id="PS50011">
    <property type="entry name" value="PROTEIN_KINASE_DOM"/>
    <property type="match status" value="1"/>
</dbReference>
<proteinExistence type="predicted"/>
<evidence type="ECO:0000313" key="6">
    <source>
        <dbReference type="EMBL" id="KAK8838762.1"/>
    </source>
</evidence>
<keyword evidence="3 6" id="KW-0418">Kinase</keyword>
<dbReference type="Pfam" id="PF00069">
    <property type="entry name" value="Pkinase"/>
    <property type="match status" value="1"/>
</dbReference>
<dbReference type="InterPro" id="IPR011009">
    <property type="entry name" value="Kinase-like_dom_sf"/>
</dbReference>
<dbReference type="InterPro" id="IPR000719">
    <property type="entry name" value="Prot_kinase_dom"/>
</dbReference>
<protein>
    <submittedName>
        <fullName evidence="6">Protein kinase activity protein</fullName>
    </submittedName>
</protein>
<dbReference type="Proteomes" id="UP001470230">
    <property type="component" value="Unassembled WGS sequence"/>
</dbReference>
<dbReference type="InterPro" id="IPR045269">
    <property type="entry name" value="Atg1-like"/>
</dbReference>
<evidence type="ECO:0000259" key="5">
    <source>
        <dbReference type="PROSITE" id="PS50011"/>
    </source>
</evidence>
<keyword evidence="2" id="KW-0547">Nucleotide-binding</keyword>
<sequence length="343" mass="39855">MTEELLKNYQNTGNQYISRGRLNSNNYRPVELVIQFNDKSETPYVRKEIPYNDEKEPNYYFKREVSFLALAQNMNLPFVKMREFVYPSPEESGYIIMEYMKGGDLMSVIRQYYNLPGYKAFDITSTDSKMAYDYEISASSSSSFEKLPIDFNNTRKMIIMYGLAVAIKFLHDNNIFHRDIKPQNVLLDEKGNPFLSDFGLAREISDSKNLLLSGKRGTYFYMPQEVFLSDTPDSRSDIYAFGVTVLLMLTGELKMNDKGHIFNALILDENRLMEKITDGCYYIIPDNHDVPQCFKDLITSCCQPDPTKRITIDNIVSKFENGEYTFSDVDQTAFQQYKNNIHK</sequence>
<evidence type="ECO:0000313" key="7">
    <source>
        <dbReference type="Proteomes" id="UP001470230"/>
    </source>
</evidence>
<dbReference type="InterPro" id="IPR008271">
    <property type="entry name" value="Ser/Thr_kinase_AS"/>
</dbReference>
<accession>A0ABR2GXV2</accession>
<evidence type="ECO:0000256" key="2">
    <source>
        <dbReference type="ARBA" id="ARBA00022741"/>
    </source>
</evidence>
<organism evidence="6 7">
    <name type="scientific">Tritrichomonas musculus</name>
    <dbReference type="NCBI Taxonomy" id="1915356"/>
    <lineage>
        <taxon>Eukaryota</taxon>
        <taxon>Metamonada</taxon>
        <taxon>Parabasalia</taxon>
        <taxon>Tritrichomonadida</taxon>
        <taxon>Tritrichomonadidae</taxon>
        <taxon>Tritrichomonas</taxon>
    </lineage>
</organism>
<name>A0ABR2GXV2_9EUKA</name>
<dbReference type="PANTHER" id="PTHR24348:SF22">
    <property type="entry name" value="NON-SPECIFIC SERINE_THREONINE PROTEIN KINASE"/>
    <property type="match status" value="1"/>
</dbReference>
<evidence type="ECO:0000256" key="1">
    <source>
        <dbReference type="ARBA" id="ARBA00022679"/>
    </source>
</evidence>
<dbReference type="Gene3D" id="1.10.510.10">
    <property type="entry name" value="Transferase(Phosphotransferase) domain 1"/>
    <property type="match status" value="2"/>
</dbReference>
<reference evidence="6 7" key="1">
    <citation type="submission" date="2024-04" db="EMBL/GenBank/DDBJ databases">
        <title>Tritrichomonas musculus Genome.</title>
        <authorList>
            <person name="Alves-Ferreira E."/>
            <person name="Grigg M."/>
            <person name="Lorenzi H."/>
            <person name="Galac M."/>
        </authorList>
    </citation>
    <scope>NUCLEOTIDE SEQUENCE [LARGE SCALE GENOMIC DNA]</scope>
    <source>
        <strain evidence="6 7">EAF2021</strain>
    </source>
</reference>
<dbReference type="SMART" id="SM00220">
    <property type="entry name" value="S_TKc"/>
    <property type="match status" value="1"/>
</dbReference>
<evidence type="ECO:0000256" key="4">
    <source>
        <dbReference type="ARBA" id="ARBA00022840"/>
    </source>
</evidence>
<comment type="caution">
    <text evidence="6">The sequence shown here is derived from an EMBL/GenBank/DDBJ whole genome shotgun (WGS) entry which is preliminary data.</text>
</comment>
<keyword evidence="7" id="KW-1185">Reference proteome</keyword>
<dbReference type="PROSITE" id="PS00108">
    <property type="entry name" value="PROTEIN_KINASE_ST"/>
    <property type="match status" value="1"/>
</dbReference>
<gene>
    <name evidence="6" type="ORF">M9Y10_032801</name>
</gene>
<keyword evidence="1" id="KW-0808">Transferase</keyword>
<dbReference type="SUPFAM" id="SSF56112">
    <property type="entry name" value="Protein kinase-like (PK-like)"/>
    <property type="match status" value="1"/>
</dbReference>
<dbReference type="PANTHER" id="PTHR24348">
    <property type="entry name" value="SERINE/THREONINE-PROTEIN KINASE UNC-51-RELATED"/>
    <property type="match status" value="1"/>
</dbReference>